<dbReference type="AlphaFoldDB" id="A0A9W8J5Z9"/>
<dbReference type="Gene3D" id="3.20.20.80">
    <property type="entry name" value="Glycosidases"/>
    <property type="match status" value="1"/>
</dbReference>
<dbReference type="EMBL" id="JANBPK010001203">
    <property type="protein sequence ID" value="KAJ2924843.1"/>
    <property type="molecule type" value="Genomic_DNA"/>
</dbReference>
<proteinExistence type="predicted"/>
<comment type="caution">
    <text evidence="1">The sequence shown here is derived from an EMBL/GenBank/DDBJ whole genome shotgun (WGS) entry which is preliminary data.</text>
</comment>
<gene>
    <name evidence="1" type="ORF">H1R20_g12261</name>
</gene>
<evidence type="ECO:0000313" key="1">
    <source>
        <dbReference type="EMBL" id="KAJ2924843.1"/>
    </source>
</evidence>
<name>A0A9W8J5Z9_9AGAR</name>
<protein>
    <submittedName>
        <fullName evidence="1">Uncharacterized protein</fullName>
    </submittedName>
</protein>
<organism evidence="1 2">
    <name type="scientific">Candolleomyces eurysporus</name>
    <dbReference type="NCBI Taxonomy" id="2828524"/>
    <lineage>
        <taxon>Eukaryota</taxon>
        <taxon>Fungi</taxon>
        <taxon>Dikarya</taxon>
        <taxon>Basidiomycota</taxon>
        <taxon>Agaricomycotina</taxon>
        <taxon>Agaricomycetes</taxon>
        <taxon>Agaricomycetidae</taxon>
        <taxon>Agaricales</taxon>
        <taxon>Agaricineae</taxon>
        <taxon>Psathyrellaceae</taxon>
        <taxon>Candolleomyces</taxon>
    </lineage>
</organism>
<feature type="non-terminal residue" evidence="1">
    <location>
        <position position="54"/>
    </location>
</feature>
<reference evidence="1" key="1">
    <citation type="submission" date="2022-06" db="EMBL/GenBank/DDBJ databases">
        <title>Genome Sequence of Candolleomyces eurysporus.</title>
        <authorList>
            <person name="Buettner E."/>
        </authorList>
    </citation>
    <scope>NUCLEOTIDE SEQUENCE</scope>
    <source>
        <strain evidence="1">VTCC 930004</strain>
    </source>
</reference>
<dbReference type="Proteomes" id="UP001140091">
    <property type="component" value="Unassembled WGS sequence"/>
</dbReference>
<sequence length="54" mass="6122">MPTSRFNLTERAPSTSKKVIVQMFEWSWESIANECTSFLGPNGYGFVQGMLSLF</sequence>
<accession>A0A9W8J5Z9</accession>
<evidence type="ECO:0000313" key="2">
    <source>
        <dbReference type="Proteomes" id="UP001140091"/>
    </source>
</evidence>
<dbReference type="OrthoDB" id="550577at2759"/>
<keyword evidence="2" id="KW-1185">Reference proteome</keyword>